<evidence type="ECO:0000256" key="2">
    <source>
        <dbReference type="SAM" id="Phobius"/>
    </source>
</evidence>
<keyword evidence="2" id="KW-0812">Transmembrane</keyword>
<feature type="region of interest" description="Disordered" evidence="1">
    <location>
        <begin position="481"/>
        <end position="529"/>
    </location>
</feature>
<dbReference type="Proteomes" id="UP000324800">
    <property type="component" value="Unassembled WGS sequence"/>
</dbReference>
<evidence type="ECO:0000259" key="3">
    <source>
        <dbReference type="Pfam" id="PF25474"/>
    </source>
</evidence>
<evidence type="ECO:0000313" key="5">
    <source>
        <dbReference type="Proteomes" id="UP000324800"/>
    </source>
</evidence>
<feature type="transmembrane region" description="Helical" evidence="2">
    <location>
        <begin position="209"/>
        <end position="230"/>
    </location>
</feature>
<feature type="region of interest" description="Disordered" evidence="1">
    <location>
        <begin position="439"/>
        <end position="461"/>
    </location>
</feature>
<gene>
    <name evidence="4" type="ORF">EZS28_000781</name>
</gene>
<feature type="transmembrane region" description="Helical" evidence="2">
    <location>
        <begin position="77"/>
        <end position="100"/>
    </location>
</feature>
<name>A0A5J4XB17_9EUKA</name>
<feature type="transmembrane region" description="Helical" evidence="2">
    <location>
        <begin position="144"/>
        <end position="163"/>
    </location>
</feature>
<evidence type="ECO:0000256" key="1">
    <source>
        <dbReference type="SAM" id="MobiDB-lite"/>
    </source>
</evidence>
<dbReference type="InterPro" id="IPR057352">
    <property type="entry name" value="TPR_TmcB/C"/>
</dbReference>
<sequence>MPSGNLKRPNIKWQITNFVLKCIFLLSLSTYWINPVTFVQSTLSKIGAIDCYKPIPDQKSIITSGTDECFGSSVLQLVSAIVSIAVNLPFILIIATGSSFPTHNRHSKKGGIFSIKQGQIIAFDRFLLFGVVFAMRFLFDWPFWRFFVTVGTSSLLVFIYTVIQPYYHIIGNYLSALPYLLFGLIRAFAELAYFASGASKNETNIITFSLLWAIGLVCAGVASVFLFFIIRKIEQKHWCLNKDGSPLVSISAIYSAAMEQKTSSLGDKVKMYLQDQDSTQETQSKHDQRCKIAKPHFILRLNIYCLQRAQGITQYEGDAFDVPRKPNEIILDDGQSGIGIEKEMDVIVYTTGIDNPLKGSDEQNKNNRRLSTFDETEIPGTLMRMHNPVDLNKEYENMTLTRSKAKMAKFGQMFTPVQINQASNPNNPDILPLIEEESTTKDQNSNTLQDPHKFNVQKQGENKIKKKWGSLVGIVNNLKRKESSTNQIEKNPSLLLSAQSSDKTKDEGKREQDDEEEIQSPQSQSQKGTYLKHAIELHNLSITALKEFWRMASENVVNFKHLGKSVERLQQQERAALHEYEEQMSTHPQDQNLYILFSTFFRQIFNDQELADEFEVQSIQIYEFGFDTDNKKVISQASMRVNLITALNQLVNRCKTLGSSTSPQIDLPTYRQDLLYIVFNTLLPVMESAKKAVVNCLLTTQELARYAPINSIAIVLTGAGVAIIGLLLLYGYSIFQMFSKSRSAFRRAAISRHDSMLMNLKAMEDIHPVNEQTIEEITKKLNEFVKNQEIAADITKQETAKDTQQGNAESLLQDHDLDTNKQLFIPTNRLGQVNKKLTLKESGYFRSNYFTISVEA</sequence>
<accession>A0A5J4XB17</accession>
<feature type="transmembrane region" description="Helical" evidence="2">
    <location>
        <begin position="15"/>
        <end position="33"/>
    </location>
</feature>
<evidence type="ECO:0000313" key="4">
    <source>
        <dbReference type="EMBL" id="KAA6403695.1"/>
    </source>
</evidence>
<keyword evidence="2" id="KW-0472">Membrane</keyword>
<feature type="domain" description="TmcB/TmcC TPR repeats" evidence="3">
    <location>
        <begin position="530"/>
        <end position="616"/>
    </location>
</feature>
<proteinExistence type="predicted"/>
<feature type="compositionally biased region" description="Basic and acidic residues" evidence="1">
    <location>
        <begin position="502"/>
        <end position="512"/>
    </location>
</feature>
<dbReference type="EMBL" id="SNRW01000072">
    <property type="protein sequence ID" value="KAA6403695.1"/>
    <property type="molecule type" value="Genomic_DNA"/>
</dbReference>
<protein>
    <recommendedName>
        <fullName evidence="3">TmcB/TmcC TPR repeats domain-containing protein</fullName>
    </recommendedName>
</protein>
<organism evidence="4 5">
    <name type="scientific">Streblomastix strix</name>
    <dbReference type="NCBI Taxonomy" id="222440"/>
    <lineage>
        <taxon>Eukaryota</taxon>
        <taxon>Metamonada</taxon>
        <taxon>Preaxostyla</taxon>
        <taxon>Oxymonadida</taxon>
        <taxon>Streblomastigidae</taxon>
        <taxon>Streblomastix</taxon>
    </lineage>
</organism>
<feature type="transmembrane region" description="Helical" evidence="2">
    <location>
        <begin position="170"/>
        <end position="189"/>
    </location>
</feature>
<dbReference type="Pfam" id="PF25474">
    <property type="entry name" value="TPR_TmcB"/>
    <property type="match status" value="1"/>
</dbReference>
<reference evidence="4 5" key="1">
    <citation type="submission" date="2019-03" db="EMBL/GenBank/DDBJ databases">
        <title>Single cell metagenomics reveals metabolic interactions within the superorganism composed of flagellate Streblomastix strix and complex community of Bacteroidetes bacteria on its surface.</title>
        <authorList>
            <person name="Treitli S.C."/>
            <person name="Kolisko M."/>
            <person name="Husnik F."/>
            <person name="Keeling P."/>
            <person name="Hampl V."/>
        </authorList>
    </citation>
    <scope>NUCLEOTIDE SEQUENCE [LARGE SCALE GENOMIC DNA]</scope>
    <source>
        <strain evidence="4">ST1C</strain>
    </source>
</reference>
<dbReference type="AlphaFoldDB" id="A0A5J4XB17"/>
<feature type="transmembrane region" description="Helical" evidence="2">
    <location>
        <begin position="712"/>
        <end position="732"/>
    </location>
</feature>
<comment type="caution">
    <text evidence="4">The sequence shown here is derived from an EMBL/GenBank/DDBJ whole genome shotgun (WGS) entry which is preliminary data.</text>
</comment>
<feature type="compositionally biased region" description="Polar residues" evidence="1">
    <location>
        <begin position="484"/>
        <end position="501"/>
    </location>
</feature>
<keyword evidence="2" id="KW-1133">Transmembrane helix</keyword>